<evidence type="ECO:0000313" key="3">
    <source>
        <dbReference type="Proteomes" id="UP000440066"/>
    </source>
</evidence>
<name>A0A844CFE4_9LACT</name>
<organism evidence="2 3">
    <name type="scientific">Fundicoccus ignavus</name>
    <dbReference type="NCBI Taxonomy" id="2664442"/>
    <lineage>
        <taxon>Bacteria</taxon>
        <taxon>Bacillati</taxon>
        <taxon>Bacillota</taxon>
        <taxon>Bacilli</taxon>
        <taxon>Lactobacillales</taxon>
        <taxon>Aerococcaceae</taxon>
        <taxon>Fundicoccus</taxon>
    </lineage>
</organism>
<comment type="caution">
    <text evidence="2">The sequence shown here is derived from an EMBL/GenBank/DDBJ whole genome shotgun (WGS) entry which is preliminary data.</text>
</comment>
<gene>
    <name evidence="2" type="ORF">GF867_12260</name>
</gene>
<feature type="signal peptide" evidence="1">
    <location>
        <begin position="1"/>
        <end position="25"/>
    </location>
</feature>
<evidence type="ECO:0008006" key="4">
    <source>
        <dbReference type="Google" id="ProtNLM"/>
    </source>
</evidence>
<evidence type="ECO:0000313" key="2">
    <source>
        <dbReference type="EMBL" id="MRJ48321.1"/>
    </source>
</evidence>
<dbReference type="AlphaFoldDB" id="A0A844CFE4"/>
<proteinExistence type="predicted"/>
<feature type="chain" id="PRO_5032925162" description="DUF5626 domain-containing protein" evidence="1">
    <location>
        <begin position="26"/>
        <end position="199"/>
    </location>
</feature>
<dbReference type="EMBL" id="WJQT01000026">
    <property type="protein sequence ID" value="MRJ48321.1"/>
    <property type="molecule type" value="Genomic_DNA"/>
</dbReference>
<dbReference type="RefSeq" id="WP_153833372.1">
    <property type="nucleotide sequence ID" value="NZ_WJQT01000026.1"/>
</dbReference>
<protein>
    <recommendedName>
        <fullName evidence="4">DUF5626 domain-containing protein</fullName>
    </recommendedName>
</protein>
<accession>A0A844CFE4</accession>
<reference evidence="2 3" key="1">
    <citation type="submission" date="2019-11" db="EMBL/GenBank/DDBJ databases">
        <title>Characterisation of Fundicoccus ignavus gen. nov. sp. nov., a novel genus of the family Aerococcaceae from bulk tank milk.</title>
        <authorList>
            <person name="Siebert A."/>
            <person name="Huptas C."/>
            <person name="Wenning M."/>
            <person name="Scherer S."/>
            <person name="Doll E.V."/>
        </authorList>
    </citation>
    <scope>NUCLEOTIDE SEQUENCE [LARGE SCALE GENOMIC DNA]</scope>
    <source>
        <strain evidence="2 3">DSM 109652</strain>
    </source>
</reference>
<dbReference type="Proteomes" id="UP000440066">
    <property type="component" value="Unassembled WGS sequence"/>
</dbReference>
<sequence>MFKKIYFILTLITLSSMFCLTSAYAAEDNYAILMNDKGEGYQVIINQDNIFRTSSEDGSLSQTVTVDLSNDNLIPLSAGKYETAWDSTGGIFARTDINLDTKSFQGLTLYRVNSVSGYWTFYDSSLTVSNPYLLIKTVGPSDVGAANEQVVYYPSNNFTRYSGFSKYALPSSYSSIGAYFSLSISRSGTNWTLSLPNYY</sequence>
<keyword evidence="1" id="KW-0732">Signal</keyword>
<evidence type="ECO:0000256" key="1">
    <source>
        <dbReference type="SAM" id="SignalP"/>
    </source>
</evidence>